<dbReference type="Pfam" id="PF00995">
    <property type="entry name" value="Sec1"/>
    <property type="match status" value="1"/>
</dbReference>
<dbReference type="OMA" id="VHQLNNA"/>
<protein>
    <submittedName>
        <fullName evidence="2">CRE-VPS-45 protein</fullName>
    </submittedName>
</protein>
<organism evidence="3">
    <name type="scientific">Caenorhabditis remanei</name>
    <name type="common">Caenorhabditis vulgaris</name>
    <dbReference type="NCBI Taxonomy" id="31234"/>
    <lineage>
        <taxon>Eukaryota</taxon>
        <taxon>Metazoa</taxon>
        <taxon>Ecdysozoa</taxon>
        <taxon>Nematoda</taxon>
        <taxon>Chromadorea</taxon>
        <taxon>Rhabditida</taxon>
        <taxon>Rhabditina</taxon>
        <taxon>Rhabditomorpha</taxon>
        <taxon>Rhabditoidea</taxon>
        <taxon>Rhabditidae</taxon>
        <taxon>Peloderinae</taxon>
        <taxon>Caenorhabditis</taxon>
    </lineage>
</organism>
<dbReference type="InterPro" id="IPR043127">
    <property type="entry name" value="Sec-1-like_dom3a"/>
</dbReference>
<keyword evidence="3" id="KW-1185">Reference proteome</keyword>
<dbReference type="SUPFAM" id="SSF56815">
    <property type="entry name" value="Sec1/munc18-like (SM) proteins"/>
    <property type="match status" value="1"/>
</dbReference>
<dbReference type="OrthoDB" id="10266265at2759"/>
<dbReference type="GO" id="GO:0006898">
    <property type="term" value="P:receptor-mediated endocytosis"/>
    <property type="evidence" value="ECO:0007669"/>
    <property type="project" value="EnsemblMetazoa"/>
</dbReference>
<dbReference type="Gene3D" id="3.90.830.10">
    <property type="entry name" value="Syntaxin Binding Protein 1, Chain A, domain 2"/>
    <property type="match status" value="1"/>
</dbReference>
<dbReference type="eggNOG" id="KOG1299">
    <property type="taxonomic scope" value="Eukaryota"/>
</dbReference>
<dbReference type="Gene3D" id="3.40.50.2060">
    <property type="match status" value="1"/>
</dbReference>
<dbReference type="STRING" id="31234.E3MA31"/>
<dbReference type="HOGENOM" id="CLU_013933_3_1_1"/>
<dbReference type="FunCoup" id="E3MA31">
    <property type="interactions" value="3454"/>
</dbReference>
<dbReference type="GO" id="GO:0006907">
    <property type="term" value="P:pinocytosis"/>
    <property type="evidence" value="ECO:0007669"/>
    <property type="project" value="EnsemblMetazoa"/>
</dbReference>
<dbReference type="Gene3D" id="3.40.50.1910">
    <property type="match status" value="1"/>
</dbReference>
<evidence type="ECO:0000256" key="1">
    <source>
        <dbReference type="ARBA" id="ARBA00009884"/>
    </source>
</evidence>
<evidence type="ECO:0000313" key="2">
    <source>
        <dbReference type="EMBL" id="EFO96758.1"/>
    </source>
</evidence>
<dbReference type="InterPro" id="IPR027482">
    <property type="entry name" value="Sec1-like_dom2"/>
</dbReference>
<dbReference type="InterPro" id="IPR001619">
    <property type="entry name" value="Sec1-like"/>
</dbReference>
<dbReference type="InParanoid" id="E3MA31"/>
<accession>E3MA31</accession>
<reference evidence="2" key="1">
    <citation type="submission" date="2007-07" db="EMBL/GenBank/DDBJ databases">
        <title>PCAP assembly of the Caenorhabditis remanei genome.</title>
        <authorList>
            <consortium name="The Caenorhabditis remanei Sequencing Consortium"/>
            <person name="Wilson R.K."/>
        </authorList>
    </citation>
    <scope>NUCLEOTIDE SEQUENCE [LARGE SCALE GENOMIC DNA]</scope>
    <source>
        <strain evidence="2">PB4641</strain>
    </source>
</reference>
<evidence type="ECO:0000313" key="3">
    <source>
        <dbReference type="Proteomes" id="UP000008281"/>
    </source>
</evidence>
<gene>
    <name evidence="2" type="primary">Cre-vps-45</name>
    <name evidence="2" type="ORF">CRE_17089</name>
</gene>
<comment type="similarity">
    <text evidence="1">Belongs to the STXBP/unc-18/SEC1 family.</text>
</comment>
<dbReference type="InterPro" id="IPR043154">
    <property type="entry name" value="Sec-1-like_dom1"/>
</dbReference>
<dbReference type="Gene3D" id="1.25.40.60">
    <property type="match status" value="1"/>
</dbReference>
<name>E3MA31_CAERE</name>
<dbReference type="EMBL" id="DS268431">
    <property type="protein sequence ID" value="EFO96758.1"/>
    <property type="molecule type" value="Genomic_DNA"/>
</dbReference>
<dbReference type="PANTHER" id="PTHR11679">
    <property type="entry name" value="VESICLE PROTEIN SORTING-ASSOCIATED"/>
    <property type="match status" value="1"/>
</dbReference>
<dbReference type="AlphaFoldDB" id="E3MA31"/>
<sequence length="562" mass="64315">MDLVQSSRKLISDMIQLAGSQMKLFLMDAETTPTVSCAFAQSEVMQKEVYIFDRIENKTSSENIKNLKCIVFVRPTAQNIERLVKELQDPRFSQYYLYFTNTINKYDVKRLAESDKNETVREVQEVFLDGIPLRKDLFTMNLNHIFDSSFNVKENEAERIKSGIIALLLQLRKAPAVRCPSYPSLLISFKLLMFRYQKTSSNCKKIADEVAQFIRRENGLFENAKSDTTLLVIERSQDIATPLLNQWTYEAMIHEMLTLTNNRCTCTDQSIVLSELHDEFFAKNIISNFGEIGQNIKALISEFQEKKHINKNLESIQDMKKFVEDYPQFKKISGTVSKHVTLVGELSNLIQKHNLLEISECEQTIVSEGDQNKCINKIRALLKSPKTREVDILRLVLLYAIRYEGTQNELESLYRQLGPHRSKIEQTVKALLSYGGSRRRPADLFGGQSTIDITKRFIKGLKGVENIYTQHSPYLKTIVEMCQRGRLDNYPLLSNDCDRMDNIILFIVGGATYEEAAFVRSLNERRAQGFGGPAVVLAGNCMLNTKSFLDEFTNLDRSTGAI</sequence>
<dbReference type="PIRSF" id="PIRSF005715">
    <property type="entry name" value="VPS45_Sec1"/>
    <property type="match status" value="1"/>
</dbReference>
<dbReference type="Proteomes" id="UP000008281">
    <property type="component" value="Unassembled WGS sequence"/>
</dbReference>
<proteinExistence type="inferred from homology"/>
<dbReference type="InterPro" id="IPR036045">
    <property type="entry name" value="Sec1-like_sf"/>
</dbReference>